<comment type="caution">
    <text evidence="7">The sequence shown here is derived from an EMBL/GenBank/DDBJ whole genome shotgun (WGS) entry which is preliminary data.</text>
</comment>
<dbReference type="Gene3D" id="1.10.287.950">
    <property type="entry name" value="Methyl-accepting chemotaxis protein"/>
    <property type="match status" value="1"/>
</dbReference>
<dbReference type="InterPro" id="IPR004090">
    <property type="entry name" value="Chemotax_Me-accpt_rcpt"/>
</dbReference>
<dbReference type="EMBL" id="JAUSWL010000007">
    <property type="protein sequence ID" value="MDQ0545199.1"/>
    <property type="molecule type" value="Genomic_DNA"/>
</dbReference>
<dbReference type="Pfam" id="PF00015">
    <property type="entry name" value="MCPsignal"/>
    <property type="match status" value="1"/>
</dbReference>
<name>A0AAJ1TUT7_9HYPH</name>
<keyword evidence="4" id="KW-0175">Coiled coil</keyword>
<evidence type="ECO:0000313" key="8">
    <source>
        <dbReference type="Proteomes" id="UP001223420"/>
    </source>
</evidence>
<evidence type="ECO:0000259" key="6">
    <source>
        <dbReference type="PROSITE" id="PS50111"/>
    </source>
</evidence>
<feature type="transmembrane region" description="Helical" evidence="5">
    <location>
        <begin position="12"/>
        <end position="33"/>
    </location>
</feature>
<reference evidence="7" key="1">
    <citation type="submission" date="2023-07" db="EMBL/GenBank/DDBJ databases">
        <title>Genomic Encyclopedia of Type Strains, Phase IV (KMG-IV): sequencing the most valuable type-strain genomes for metagenomic binning, comparative biology and taxonomic classification.</title>
        <authorList>
            <person name="Goeker M."/>
        </authorList>
    </citation>
    <scope>NUCLEOTIDE SEQUENCE</scope>
    <source>
        <strain evidence="7">DSM 19569</strain>
    </source>
</reference>
<keyword evidence="1 3" id="KW-0807">Transducer</keyword>
<evidence type="ECO:0000256" key="1">
    <source>
        <dbReference type="ARBA" id="ARBA00023224"/>
    </source>
</evidence>
<dbReference type="GO" id="GO:0016020">
    <property type="term" value="C:membrane"/>
    <property type="evidence" value="ECO:0007669"/>
    <property type="project" value="InterPro"/>
</dbReference>
<dbReference type="GO" id="GO:0006935">
    <property type="term" value="P:chemotaxis"/>
    <property type="evidence" value="ECO:0007669"/>
    <property type="project" value="InterPro"/>
</dbReference>
<evidence type="ECO:0000313" key="7">
    <source>
        <dbReference type="EMBL" id="MDQ0545199.1"/>
    </source>
</evidence>
<evidence type="ECO:0000256" key="3">
    <source>
        <dbReference type="PROSITE-ProRule" id="PRU00284"/>
    </source>
</evidence>
<sequence length="488" mass="49977">MNHLETLQRRFGRFLIPLLWAHVALIGAAEAVLTSAFPALGPVVGAICLAGVTTALWLRDPASAATRIVSGVALVGMAALLLVAFAGHPWQIDLHMYFFACLAMLAGWCDWRVILAAAAATAVHHLALDLAMPALIFPGGAGDLGRVILHAAIVLVETGILIWVCRTVEDSFRALASSEAHAQAQLARAMELEREAASTRSALEAARKSGTAQLARTFEETIGSILDHVATAADAVEATAASMASTANATADRSIAVTAAAGGAAGKVQNAAAAAAELGSTIGEIGRQVDVSAGMAREAADQAAAATPLVTELRTAAERIGDVVALISSIAAQTNLLALNATIEAARAGEAGRGFAVVAAEVKELADQTAQATQEIAAQVNRIQSSTGQAVAAVDGITVRIRDMSGLATAMTAAVEQQGVATREILRNVSEAATDTSAITATLTDVTGDVQVTGSEAGRVLASVSDLSKEFADLRREVGRFLASVRAA</sequence>
<dbReference type="PROSITE" id="PS50111">
    <property type="entry name" value="CHEMOTAXIS_TRANSDUC_2"/>
    <property type="match status" value="1"/>
</dbReference>
<proteinExistence type="inferred from homology"/>
<dbReference type="InterPro" id="IPR004089">
    <property type="entry name" value="MCPsignal_dom"/>
</dbReference>
<organism evidence="7 8">
    <name type="scientific">Methylobacterium brachiatum</name>
    <dbReference type="NCBI Taxonomy" id="269660"/>
    <lineage>
        <taxon>Bacteria</taxon>
        <taxon>Pseudomonadati</taxon>
        <taxon>Pseudomonadota</taxon>
        <taxon>Alphaproteobacteria</taxon>
        <taxon>Hyphomicrobiales</taxon>
        <taxon>Methylobacteriaceae</taxon>
        <taxon>Methylobacterium</taxon>
    </lineage>
</organism>
<dbReference type="PRINTS" id="PR00260">
    <property type="entry name" value="CHEMTRNSDUCR"/>
</dbReference>
<feature type="domain" description="Methyl-accepting transducer" evidence="6">
    <location>
        <begin position="232"/>
        <end position="454"/>
    </location>
</feature>
<evidence type="ECO:0000256" key="5">
    <source>
        <dbReference type="SAM" id="Phobius"/>
    </source>
</evidence>
<dbReference type="GO" id="GO:0007165">
    <property type="term" value="P:signal transduction"/>
    <property type="evidence" value="ECO:0007669"/>
    <property type="project" value="UniProtKB-KW"/>
</dbReference>
<feature type="coiled-coil region" evidence="4">
    <location>
        <begin position="175"/>
        <end position="209"/>
    </location>
</feature>
<comment type="similarity">
    <text evidence="2">Belongs to the methyl-accepting chemotaxis (MCP) protein family.</text>
</comment>
<dbReference type="PANTHER" id="PTHR32089:SF112">
    <property type="entry name" value="LYSOZYME-LIKE PROTEIN-RELATED"/>
    <property type="match status" value="1"/>
</dbReference>
<evidence type="ECO:0000256" key="4">
    <source>
        <dbReference type="SAM" id="Coils"/>
    </source>
</evidence>
<dbReference type="SMART" id="SM00283">
    <property type="entry name" value="MA"/>
    <property type="match status" value="1"/>
</dbReference>
<feature type="transmembrane region" description="Helical" evidence="5">
    <location>
        <begin position="39"/>
        <end position="58"/>
    </location>
</feature>
<feature type="transmembrane region" description="Helical" evidence="5">
    <location>
        <begin position="70"/>
        <end position="90"/>
    </location>
</feature>
<evidence type="ECO:0000256" key="2">
    <source>
        <dbReference type="ARBA" id="ARBA00029447"/>
    </source>
</evidence>
<keyword evidence="5" id="KW-0472">Membrane</keyword>
<dbReference type="PANTHER" id="PTHR32089">
    <property type="entry name" value="METHYL-ACCEPTING CHEMOTAXIS PROTEIN MCPB"/>
    <property type="match status" value="1"/>
</dbReference>
<dbReference type="GO" id="GO:0004888">
    <property type="term" value="F:transmembrane signaling receptor activity"/>
    <property type="evidence" value="ECO:0007669"/>
    <property type="project" value="InterPro"/>
</dbReference>
<keyword evidence="5" id="KW-1133">Transmembrane helix</keyword>
<dbReference type="RefSeq" id="WP_230366863.1">
    <property type="nucleotide sequence ID" value="NZ_JAJALK010000007.1"/>
</dbReference>
<gene>
    <name evidence="7" type="ORF">QO001_004137</name>
</gene>
<dbReference type="SUPFAM" id="SSF58104">
    <property type="entry name" value="Methyl-accepting chemotaxis protein (MCP) signaling domain"/>
    <property type="match status" value="1"/>
</dbReference>
<keyword evidence="5" id="KW-0812">Transmembrane</keyword>
<dbReference type="Proteomes" id="UP001223420">
    <property type="component" value="Unassembled WGS sequence"/>
</dbReference>
<dbReference type="AlphaFoldDB" id="A0AAJ1TUT7"/>
<accession>A0AAJ1TUT7</accession>
<protein>
    <submittedName>
        <fullName evidence="7">Methyl-accepting chemotaxis protein</fullName>
    </submittedName>
</protein>